<keyword evidence="4" id="KW-1185">Reference proteome</keyword>
<dbReference type="SMART" id="SM00285">
    <property type="entry name" value="PBD"/>
    <property type="match status" value="1"/>
</dbReference>
<feature type="region of interest" description="Disordered" evidence="1">
    <location>
        <begin position="41"/>
        <end position="163"/>
    </location>
</feature>
<sequence length="163" mass="17026">MMPNKIKGVLKGLRYITQIFETGNCKEQELQIGNPTDVKHVAHIGWDGPSQTSAPSGSKAGVKQQSGGAGVSTSSSTPDLSESTKPTRRQKNSKASGEPFTQDPNAPKKSHRKKPKGSTGGGESKLPVANSCIDDLEPVAGSQLECTDLSPTSVPKPSAQEGT</sequence>
<dbReference type="InterPro" id="IPR036936">
    <property type="entry name" value="CRIB_dom_sf"/>
</dbReference>
<evidence type="ECO:0000256" key="1">
    <source>
        <dbReference type="SAM" id="MobiDB-lite"/>
    </source>
</evidence>
<feature type="compositionally biased region" description="Low complexity" evidence="1">
    <location>
        <begin position="71"/>
        <end position="84"/>
    </location>
</feature>
<proteinExistence type="predicted"/>
<dbReference type="PANTHER" id="PTHR46325">
    <property type="entry name" value="CRIB DOMAIN-CONTAINING PROTEIN RIC8"/>
    <property type="match status" value="1"/>
</dbReference>
<feature type="compositionally biased region" description="Polar residues" evidence="1">
    <location>
        <begin position="149"/>
        <end position="163"/>
    </location>
</feature>
<dbReference type="PANTHER" id="PTHR46325:SF20">
    <property type="entry name" value="CRIB DOMAIN-CONTAINING PROTEIN RIC10"/>
    <property type="match status" value="1"/>
</dbReference>
<dbReference type="Gene3D" id="3.90.810.10">
    <property type="entry name" value="CRIB domain"/>
    <property type="match status" value="1"/>
</dbReference>
<feature type="domain" description="CRIB" evidence="2">
    <location>
        <begin position="32"/>
        <end position="45"/>
    </location>
</feature>
<dbReference type="Proteomes" id="UP000607653">
    <property type="component" value="Unassembled WGS sequence"/>
</dbReference>
<dbReference type="AlphaFoldDB" id="A0A822XID2"/>
<dbReference type="EMBL" id="DUZY01000001">
    <property type="protein sequence ID" value="DAD19987.1"/>
    <property type="molecule type" value="Genomic_DNA"/>
</dbReference>
<evidence type="ECO:0000313" key="3">
    <source>
        <dbReference type="EMBL" id="DAD19987.1"/>
    </source>
</evidence>
<organism evidence="3 4">
    <name type="scientific">Nelumbo nucifera</name>
    <name type="common">Sacred lotus</name>
    <dbReference type="NCBI Taxonomy" id="4432"/>
    <lineage>
        <taxon>Eukaryota</taxon>
        <taxon>Viridiplantae</taxon>
        <taxon>Streptophyta</taxon>
        <taxon>Embryophyta</taxon>
        <taxon>Tracheophyta</taxon>
        <taxon>Spermatophyta</taxon>
        <taxon>Magnoliopsida</taxon>
        <taxon>Proteales</taxon>
        <taxon>Nelumbonaceae</taxon>
        <taxon>Nelumbo</taxon>
    </lineage>
</organism>
<dbReference type="Pfam" id="PF00786">
    <property type="entry name" value="PBD"/>
    <property type="match status" value="1"/>
</dbReference>
<protein>
    <recommendedName>
        <fullName evidence="2">CRIB domain-containing protein</fullName>
    </recommendedName>
</protein>
<accession>A0A822XID2</accession>
<reference evidence="3 4" key="1">
    <citation type="journal article" date="2020" name="Mol. Biol. Evol.">
        <title>Distinct Expression and Methylation Patterns for Genes with Different Fates following a Single Whole-Genome Duplication in Flowering Plants.</title>
        <authorList>
            <person name="Shi T."/>
            <person name="Rahmani R.S."/>
            <person name="Gugger P.F."/>
            <person name="Wang M."/>
            <person name="Li H."/>
            <person name="Zhang Y."/>
            <person name="Li Z."/>
            <person name="Wang Q."/>
            <person name="Van de Peer Y."/>
            <person name="Marchal K."/>
            <person name="Chen J."/>
        </authorList>
    </citation>
    <scope>NUCLEOTIDE SEQUENCE [LARGE SCALE GENOMIC DNA]</scope>
    <source>
        <tissue evidence="3">Leaf</tissue>
    </source>
</reference>
<name>A0A822XID2_NELNU</name>
<gene>
    <name evidence="3" type="ORF">HUJ06_021450</name>
</gene>
<dbReference type="InterPro" id="IPR000095">
    <property type="entry name" value="CRIB_dom"/>
</dbReference>
<dbReference type="CDD" id="cd00132">
    <property type="entry name" value="CRIB"/>
    <property type="match status" value="1"/>
</dbReference>
<evidence type="ECO:0000259" key="2">
    <source>
        <dbReference type="PROSITE" id="PS50108"/>
    </source>
</evidence>
<comment type="caution">
    <text evidence="3">The sequence shown here is derived from an EMBL/GenBank/DDBJ whole genome shotgun (WGS) entry which is preliminary data.</text>
</comment>
<evidence type="ECO:0000313" key="4">
    <source>
        <dbReference type="Proteomes" id="UP000607653"/>
    </source>
</evidence>
<dbReference type="PROSITE" id="PS50108">
    <property type="entry name" value="CRIB"/>
    <property type="match status" value="1"/>
</dbReference>